<dbReference type="InterPro" id="IPR043504">
    <property type="entry name" value="Peptidase_S1_PA_chymotrypsin"/>
</dbReference>
<keyword evidence="3" id="KW-0732">Signal</keyword>
<reference evidence="8" key="1">
    <citation type="submission" date="2016-11" db="UniProtKB">
        <authorList>
            <consortium name="WormBaseParasite"/>
        </authorList>
    </citation>
    <scope>IDENTIFICATION</scope>
</reference>
<name>A0A1I7TSJ5_9PELO</name>
<evidence type="ECO:0000256" key="3">
    <source>
        <dbReference type="ARBA" id="ARBA00022729"/>
    </source>
</evidence>
<dbReference type="WBParaSite" id="Csp11.Scaffold629.g11339.t1">
    <property type="protein sequence ID" value="Csp11.Scaffold629.g11339.t1"/>
    <property type="gene ID" value="Csp11.Scaffold629.g11339"/>
</dbReference>
<evidence type="ECO:0000256" key="5">
    <source>
        <dbReference type="ARBA" id="ARBA00022825"/>
    </source>
</evidence>
<comment type="similarity">
    <text evidence="1 6">Belongs to the peptidase S1B family.</text>
</comment>
<dbReference type="InterPro" id="IPR009003">
    <property type="entry name" value="Peptidase_S1_PA"/>
</dbReference>
<dbReference type="Proteomes" id="UP000095282">
    <property type="component" value="Unplaced"/>
</dbReference>
<keyword evidence="4 6" id="KW-0378">Hydrolase</keyword>
<evidence type="ECO:0000313" key="7">
    <source>
        <dbReference type="Proteomes" id="UP000095282"/>
    </source>
</evidence>
<dbReference type="EC" id="3.4.21.-" evidence="6"/>
<keyword evidence="2 6" id="KW-0645">Protease</keyword>
<dbReference type="InterPro" id="IPR008256">
    <property type="entry name" value="Peptidase_S1B"/>
</dbReference>
<proteinExistence type="inferred from homology"/>
<dbReference type="Gene3D" id="2.40.10.10">
    <property type="entry name" value="Trypsin-like serine proteases"/>
    <property type="match status" value="2"/>
</dbReference>
<evidence type="ECO:0000256" key="2">
    <source>
        <dbReference type="ARBA" id="ARBA00022670"/>
    </source>
</evidence>
<dbReference type="GO" id="GO:0008236">
    <property type="term" value="F:serine-type peptidase activity"/>
    <property type="evidence" value="ECO:0007669"/>
    <property type="project" value="UniProtKB-KW"/>
</dbReference>
<protein>
    <recommendedName>
        <fullName evidence="6">Serine protease</fullName>
        <ecNumber evidence="6">3.4.21.-</ecNumber>
    </recommendedName>
</protein>
<evidence type="ECO:0000313" key="8">
    <source>
        <dbReference type="WBParaSite" id="Csp11.Scaffold629.g11339.t1"/>
    </source>
</evidence>
<dbReference type="SUPFAM" id="SSF50494">
    <property type="entry name" value="Trypsin-like serine proteases"/>
    <property type="match status" value="1"/>
</dbReference>
<dbReference type="PRINTS" id="PR00839">
    <property type="entry name" value="V8PROTEASE"/>
</dbReference>
<keyword evidence="7" id="KW-1185">Reference proteome</keyword>
<dbReference type="eggNOG" id="ENOG502R0ZT">
    <property type="taxonomic scope" value="Eukaryota"/>
</dbReference>
<sequence length="295" mass="32422">MISFINVCGNGHSRKVVARKNGTITVQTLRMAFQLDADLPFGLFRDGIALECRQDADDSVFVLLDDWNGKEFTLTWEEAHRSRPITPLPIIPEKIDRTQKVIDEWKERVFMVHGTKLEGSGVLISEQHVLTAAHLGFDLHKSYTIFGCNGLPFNTTCEFISKQCDFALLKSSELPEVKTSTLLATNGTKFLILGYPDGTAHPNPSVSKGLIEGMMKDHIHLIGSPGSRRGFSGAPVISLHGELIGIVLGAAHWLDLETTIKECLNSASEQKCSRIIGIHSVKLCCEIGHSDENSA</sequence>
<dbReference type="GO" id="GO:0006508">
    <property type="term" value="P:proteolysis"/>
    <property type="evidence" value="ECO:0007669"/>
    <property type="project" value="UniProtKB-KW"/>
</dbReference>
<dbReference type="AlphaFoldDB" id="A0A1I7TSJ5"/>
<dbReference type="Pfam" id="PF13365">
    <property type="entry name" value="Trypsin_2"/>
    <property type="match status" value="1"/>
</dbReference>
<keyword evidence="5 6" id="KW-0720">Serine protease</keyword>
<evidence type="ECO:0000256" key="1">
    <source>
        <dbReference type="ARBA" id="ARBA00008764"/>
    </source>
</evidence>
<evidence type="ECO:0000256" key="4">
    <source>
        <dbReference type="ARBA" id="ARBA00022801"/>
    </source>
</evidence>
<evidence type="ECO:0000256" key="6">
    <source>
        <dbReference type="RuleBase" id="RU004296"/>
    </source>
</evidence>
<organism evidence="7 8">
    <name type="scientific">Caenorhabditis tropicalis</name>
    <dbReference type="NCBI Taxonomy" id="1561998"/>
    <lineage>
        <taxon>Eukaryota</taxon>
        <taxon>Metazoa</taxon>
        <taxon>Ecdysozoa</taxon>
        <taxon>Nematoda</taxon>
        <taxon>Chromadorea</taxon>
        <taxon>Rhabditida</taxon>
        <taxon>Rhabditina</taxon>
        <taxon>Rhabditomorpha</taxon>
        <taxon>Rhabditoidea</taxon>
        <taxon>Rhabditidae</taxon>
        <taxon>Peloderinae</taxon>
        <taxon>Caenorhabditis</taxon>
    </lineage>
</organism>
<accession>A0A1I7TSJ5</accession>